<feature type="transmembrane region" description="Helical" evidence="1">
    <location>
        <begin position="25"/>
        <end position="41"/>
    </location>
</feature>
<name>A0A9P0NKW9_APHGO</name>
<protein>
    <submittedName>
        <fullName evidence="3">Uncharacterized protein</fullName>
    </submittedName>
</protein>
<evidence type="ECO:0000256" key="1">
    <source>
        <dbReference type="SAM" id="Phobius"/>
    </source>
</evidence>
<keyword evidence="1" id="KW-0472">Membrane</keyword>
<proteinExistence type="predicted"/>
<sequence length="102" mass="12155">MAFEIKNSGKPRQVRGTTAYKYRNLYVFGVFAVSGLSWFLFEQLPTTKKLNEKIKNGYWDRTPEENYRLEMIKNNFNPDTKNLKERKEEILSKNEDFVPIKI</sequence>
<dbReference type="EMBL" id="OU899035">
    <property type="protein sequence ID" value="CAH1726521.1"/>
    <property type="molecule type" value="Genomic_DNA"/>
</dbReference>
<keyword evidence="4" id="KW-1185">Reference proteome</keyword>
<accession>A0A9P0NKW9</accession>
<keyword evidence="1" id="KW-0812">Transmembrane</keyword>
<gene>
    <name evidence="2" type="ORF">APHIGO_LOCUS7398</name>
    <name evidence="3" type="ORF">APHIGO_LOCUS7495</name>
</gene>
<dbReference type="AlphaFoldDB" id="A0A9P0NKW9"/>
<reference evidence="3" key="1">
    <citation type="submission" date="2022-02" db="EMBL/GenBank/DDBJ databases">
        <authorList>
            <person name="King R."/>
        </authorList>
    </citation>
    <scope>NUCLEOTIDE SEQUENCE</scope>
</reference>
<keyword evidence="1" id="KW-1133">Transmembrane helix</keyword>
<dbReference type="Proteomes" id="UP001154329">
    <property type="component" value="Chromosome 2"/>
</dbReference>
<evidence type="ECO:0000313" key="2">
    <source>
        <dbReference type="EMBL" id="CAH1726521.1"/>
    </source>
</evidence>
<reference evidence="3" key="2">
    <citation type="submission" date="2022-10" db="EMBL/GenBank/DDBJ databases">
        <authorList>
            <consortium name="ENA_rothamsted_submissions"/>
            <consortium name="culmorum"/>
            <person name="King R."/>
        </authorList>
    </citation>
    <scope>NUCLEOTIDE SEQUENCE</scope>
</reference>
<evidence type="ECO:0000313" key="4">
    <source>
        <dbReference type="Proteomes" id="UP001154329"/>
    </source>
</evidence>
<dbReference type="EMBL" id="OU899035">
    <property type="protein sequence ID" value="CAH1726642.1"/>
    <property type="molecule type" value="Genomic_DNA"/>
</dbReference>
<organism evidence="3 4">
    <name type="scientific">Aphis gossypii</name>
    <name type="common">Cotton aphid</name>
    <dbReference type="NCBI Taxonomy" id="80765"/>
    <lineage>
        <taxon>Eukaryota</taxon>
        <taxon>Metazoa</taxon>
        <taxon>Ecdysozoa</taxon>
        <taxon>Arthropoda</taxon>
        <taxon>Hexapoda</taxon>
        <taxon>Insecta</taxon>
        <taxon>Pterygota</taxon>
        <taxon>Neoptera</taxon>
        <taxon>Paraneoptera</taxon>
        <taxon>Hemiptera</taxon>
        <taxon>Sternorrhyncha</taxon>
        <taxon>Aphidomorpha</taxon>
        <taxon>Aphidoidea</taxon>
        <taxon>Aphididae</taxon>
        <taxon>Aphidini</taxon>
        <taxon>Aphis</taxon>
        <taxon>Aphis</taxon>
    </lineage>
</organism>
<evidence type="ECO:0000313" key="3">
    <source>
        <dbReference type="EMBL" id="CAH1726642.1"/>
    </source>
</evidence>